<dbReference type="EMBL" id="MCFC01000072">
    <property type="protein sequence ID" value="ORY24077.1"/>
    <property type="molecule type" value="Genomic_DNA"/>
</dbReference>
<evidence type="ECO:0000313" key="3">
    <source>
        <dbReference type="Proteomes" id="UP000193986"/>
    </source>
</evidence>
<keyword evidence="3" id="KW-1185">Reference proteome</keyword>
<dbReference type="GO" id="GO:0005634">
    <property type="term" value="C:nucleus"/>
    <property type="evidence" value="ECO:0007669"/>
    <property type="project" value="TreeGrafter"/>
</dbReference>
<dbReference type="Proteomes" id="UP000193986">
    <property type="component" value="Unassembled WGS sequence"/>
</dbReference>
<dbReference type="PANTHER" id="PTHR32226">
    <property type="entry name" value="TELO2-INTERACTING PROTEIN 2"/>
    <property type="match status" value="1"/>
</dbReference>
<comment type="caution">
    <text evidence="2">The sequence shown here is derived from an EMBL/GenBank/DDBJ whole genome shotgun (WGS) entry which is preliminary data.</text>
</comment>
<protein>
    <submittedName>
        <fullName evidence="2">Uncharacterized protein</fullName>
    </submittedName>
</protein>
<comment type="similarity">
    <text evidence="1">Belongs to the TTI2 family.</text>
</comment>
<dbReference type="InParanoid" id="A0A1Y2APE2"/>
<evidence type="ECO:0000256" key="1">
    <source>
        <dbReference type="ARBA" id="ARBA00034736"/>
    </source>
</evidence>
<evidence type="ECO:0000313" key="2">
    <source>
        <dbReference type="EMBL" id="ORY24077.1"/>
    </source>
</evidence>
<dbReference type="PANTHER" id="PTHR32226:SF2">
    <property type="entry name" value="TELO2-INTERACTING PROTEIN 2"/>
    <property type="match status" value="1"/>
</dbReference>
<dbReference type="InterPro" id="IPR018870">
    <property type="entry name" value="Tti2"/>
</dbReference>
<dbReference type="GO" id="GO:0110078">
    <property type="term" value="C:TTT Hsp90 cochaperone complex"/>
    <property type="evidence" value="ECO:0007669"/>
    <property type="project" value="InterPro"/>
</dbReference>
<accession>A0A1Y2APE2</accession>
<dbReference type="GO" id="GO:0005829">
    <property type="term" value="C:cytosol"/>
    <property type="evidence" value="ECO:0007669"/>
    <property type="project" value="TreeGrafter"/>
</dbReference>
<dbReference type="OrthoDB" id="6417021at2759"/>
<gene>
    <name evidence="2" type="ORF">BCR39DRAFT_548038</name>
</gene>
<organism evidence="2 3">
    <name type="scientific">Naematelia encephala</name>
    <dbReference type="NCBI Taxonomy" id="71784"/>
    <lineage>
        <taxon>Eukaryota</taxon>
        <taxon>Fungi</taxon>
        <taxon>Dikarya</taxon>
        <taxon>Basidiomycota</taxon>
        <taxon>Agaricomycotina</taxon>
        <taxon>Tremellomycetes</taxon>
        <taxon>Tremellales</taxon>
        <taxon>Naemateliaceae</taxon>
        <taxon>Naematelia</taxon>
    </lineage>
</organism>
<name>A0A1Y2APE2_9TREE</name>
<proteinExistence type="inferred from homology"/>
<sequence>MAIVEEVADDETDVPQGEENPLVAASKVEELAARLTPPNELLPQFLNEAKPEESLQIYRSTSERILETLKANLVSPEFASLPLETQSSIILPVLRLSQPSPYTSPDILTAVSGITSSLPSASDVAVYILSNVLKPLFRPSAHPMLNPSTSRALSRPAGGQQAFSDFSESSTQIFKSPQGWACDHVLAWCCDQLDPGQVERHIGLILPPSLVMMDDWEPPWRGRGITVLSKWVEKIDTVVLKRMGLDKLLLDSLIHTLSLHPNPPLPQALPAALSLIERTMSGQAMADRLAEIMDKAVLQGWMYAPSGNDGRAVLIHIAGMAETLCGVFGIGIARWLKTIIPNLLDPLQYTPTTAVLPHHQANLSALLCTMKTLRGTERIARWRGKILDVLSRLWLNLADRGSLLPESSWHTETEAEEPIKQVRILVVAVIKELADQCPSVKKNEFQTLLDLDKTVFATLIPAQP</sequence>
<dbReference type="STRING" id="71784.A0A1Y2APE2"/>
<dbReference type="AlphaFoldDB" id="A0A1Y2APE2"/>
<reference evidence="2 3" key="1">
    <citation type="submission" date="2016-07" db="EMBL/GenBank/DDBJ databases">
        <title>Pervasive Adenine N6-methylation of Active Genes in Fungi.</title>
        <authorList>
            <consortium name="DOE Joint Genome Institute"/>
            <person name="Mondo S.J."/>
            <person name="Dannebaum R.O."/>
            <person name="Kuo R.C."/>
            <person name="Labutti K."/>
            <person name="Haridas S."/>
            <person name="Kuo A."/>
            <person name="Salamov A."/>
            <person name="Ahrendt S.R."/>
            <person name="Lipzen A."/>
            <person name="Sullivan W."/>
            <person name="Andreopoulos W.B."/>
            <person name="Clum A."/>
            <person name="Lindquist E."/>
            <person name="Daum C."/>
            <person name="Ramamoorthy G.K."/>
            <person name="Gryganskyi A."/>
            <person name="Culley D."/>
            <person name="Magnuson J.K."/>
            <person name="James T.Y."/>
            <person name="O'Malley M.A."/>
            <person name="Stajich J.E."/>
            <person name="Spatafora J.W."/>
            <person name="Visel A."/>
            <person name="Grigoriev I.V."/>
        </authorList>
    </citation>
    <scope>NUCLEOTIDE SEQUENCE [LARGE SCALE GENOMIC DNA]</scope>
    <source>
        <strain evidence="2 3">68-887.2</strain>
    </source>
</reference>
<dbReference type="Pfam" id="PF10521">
    <property type="entry name" value="Tti2"/>
    <property type="match status" value="1"/>
</dbReference>